<keyword evidence="3" id="KW-0858">Xylan degradation</keyword>
<keyword evidence="6" id="KW-0119">Carbohydrate metabolism</keyword>
<dbReference type="Proteomes" id="UP000241769">
    <property type="component" value="Unassembled WGS sequence"/>
</dbReference>
<evidence type="ECO:0000256" key="6">
    <source>
        <dbReference type="ARBA" id="ARBA00023277"/>
    </source>
</evidence>
<dbReference type="GO" id="GO:0045493">
    <property type="term" value="P:xylan catabolic process"/>
    <property type="evidence" value="ECO:0007669"/>
    <property type="project" value="UniProtKB-KW"/>
</dbReference>
<keyword evidence="10" id="KW-1185">Reference proteome</keyword>
<dbReference type="GO" id="GO:0030600">
    <property type="term" value="F:feruloyl esterase activity"/>
    <property type="evidence" value="ECO:0007669"/>
    <property type="project" value="InterPro"/>
</dbReference>
<evidence type="ECO:0000256" key="7">
    <source>
        <dbReference type="ARBA" id="ARBA00023326"/>
    </source>
</evidence>
<keyword evidence="2" id="KW-0964">Secreted</keyword>
<dbReference type="OrthoDB" id="424610at2759"/>
<evidence type="ECO:0000256" key="5">
    <source>
        <dbReference type="ARBA" id="ARBA00022801"/>
    </source>
</evidence>
<evidence type="ECO:0000256" key="4">
    <source>
        <dbReference type="ARBA" id="ARBA00022729"/>
    </source>
</evidence>
<keyword evidence="5" id="KW-0378">Hydrolase</keyword>
<evidence type="ECO:0000313" key="10">
    <source>
        <dbReference type="Proteomes" id="UP000241769"/>
    </source>
</evidence>
<dbReference type="AlphaFoldDB" id="A0A2P6N1I1"/>
<dbReference type="PANTHER" id="PTHR38050:SF2">
    <property type="entry name" value="FERULOYL ESTERASE C-RELATED"/>
    <property type="match status" value="1"/>
</dbReference>
<name>A0A2P6N1I1_9EUKA</name>
<feature type="signal peptide" evidence="8">
    <location>
        <begin position="1"/>
        <end position="18"/>
    </location>
</feature>
<evidence type="ECO:0000313" key="9">
    <source>
        <dbReference type="EMBL" id="PRP77799.1"/>
    </source>
</evidence>
<protein>
    <submittedName>
        <fullName evidence="9">Ferulic acid esterase (FaeA)</fullName>
    </submittedName>
</protein>
<reference evidence="9 10" key="1">
    <citation type="journal article" date="2018" name="Genome Biol. Evol.">
        <title>Multiple Roots of Fruiting Body Formation in Amoebozoa.</title>
        <authorList>
            <person name="Hillmann F."/>
            <person name="Forbes G."/>
            <person name="Novohradska S."/>
            <person name="Ferling I."/>
            <person name="Riege K."/>
            <person name="Groth M."/>
            <person name="Westermann M."/>
            <person name="Marz M."/>
            <person name="Spaller T."/>
            <person name="Winckler T."/>
            <person name="Schaap P."/>
            <person name="Glockner G."/>
        </authorList>
    </citation>
    <scope>NUCLEOTIDE SEQUENCE [LARGE SCALE GENOMIC DNA]</scope>
    <source>
        <strain evidence="9 10">Jena</strain>
    </source>
</reference>
<evidence type="ECO:0000256" key="8">
    <source>
        <dbReference type="SAM" id="SignalP"/>
    </source>
</evidence>
<dbReference type="InterPro" id="IPR011050">
    <property type="entry name" value="Pectin_lyase_fold/virulence"/>
</dbReference>
<dbReference type="GO" id="GO:0005576">
    <property type="term" value="C:extracellular region"/>
    <property type="evidence" value="ECO:0007669"/>
    <property type="project" value="UniProtKB-SubCell"/>
</dbReference>
<evidence type="ECO:0000256" key="3">
    <source>
        <dbReference type="ARBA" id="ARBA00022651"/>
    </source>
</evidence>
<keyword evidence="4 8" id="KW-0732">Signal</keyword>
<dbReference type="EMBL" id="MDYQ01000254">
    <property type="protein sequence ID" value="PRP77799.1"/>
    <property type="molecule type" value="Genomic_DNA"/>
</dbReference>
<gene>
    <name evidence="9" type="ORF">PROFUN_07741</name>
</gene>
<dbReference type="InParanoid" id="A0A2P6N1I1"/>
<dbReference type="SUPFAM" id="SSF51126">
    <property type="entry name" value="Pectin lyase-like"/>
    <property type="match status" value="3"/>
</dbReference>
<organism evidence="9 10">
    <name type="scientific">Planoprotostelium fungivorum</name>
    <dbReference type="NCBI Taxonomy" id="1890364"/>
    <lineage>
        <taxon>Eukaryota</taxon>
        <taxon>Amoebozoa</taxon>
        <taxon>Evosea</taxon>
        <taxon>Variosea</taxon>
        <taxon>Cavosteliida</taxon>
        <taxon>Cavosteliaceae</taxon>
        <taxon>Planoprotostelium</taxon>
    </lineage>
</organism>
<dbReference type="InterPro" id="IPR043595">
    <property type="entry name" value="FaeB/C/D"/>
</dbReference>
<dbReference type="PANTHER" id="PTHR38050">
    <property type="match status" value="1"/>
</dbReference>
<proteinExistence type="predicted"/>
<dbReference type="Gene3D" id="3.40.50.1820">
    <property type="entry name" value="alpha/beta hydrolase"/>
    <property type="match status" value="1"/>
</dbReference>
<evidence type="ECO:0000256" key="2">
    <source>
        <dbReference type="ARBA" id="ARBA00022525"/>
    </source>
</evidence>
<evidence type="ECO:0000256" key="1">
    <source>
        <dbReference type="ARBA" id="ARBA00004613"/>
    </source>
</evidence>
<comment type="subcellular location">
    <subcellularLocation>
        <location evidence="1">Secreted</location>
    </subcellularLocation>
</comment>
<accession>A0A2P6N1I1</accession>
<dbReference type="InterPro" id="IPR029058">
    <property type="entry name" value="AB_hydrolase_fold"/>
</dbReference>
<sequence length="1102" mass="114712">MYQLVGLLFLSLALAISADVYNVATVNDISTVWTTATKKGDANIVLQVTAPLSSSTFKAITLNGNKTVSVTLTASSLTSVTNVSLTFASVSGSATVSNISFFGGLTPTTGNILVLNVPTVTINNCAFTNVFVNSPITTTSTTFLITNTLFTGLNTNYGVYLSSQGSYEARNCNFTQNSMKYSAFYTVNGGTTITITDSIFIGNSVTTSINQGVINRKSYRSATIRGCIFSQNNVARLLSGTFSATFSISNCNFTENIALYDIISTQTGSPSLVTVQNANFTSNTAGNIFYLPDTKSQLVLTNAILSDSNVGSTIYTNALSIQLNNVDNTGGYNSFFLNADRSSATAPVGAFVTARNSIFRNADNSVILTRNFDSLNVTGCTFTGATLATGEYPVIAVSAFTVSVTSSQFDTITGPYAVFVTGSYVLGAITLDGNTFSNVQVLNQIYGLTASTSQLSVSNNRFTDVQGAILYSTGNQTLVHANVIVNVTSNGNVFSLSGASLAFYDNQLTEVTTSGCGVSFRGDVAASLIKVDHVAVQGFSGSATVCVAASTSLLQFSDSSVEASTGSALSVTASQVNELNVYNNEFSGISAVSGSAVSVSAQTSTVTVAFFRNNVIQNVAAQNGGALSLAGPVQAVTIGDSIFSFNSASSGGAFYIASQNLVLISNSTITNNNAATGGAFTLSGASLKVYNSLLLGNSAVNGSLVYATAASSVDGNGNVIDTKDITTASGSPLTLSGDFQTTISCPNGNLVTYSNGISCDAYGFVPPTTSSTTASNSATAALTYGCGGNTLPSGYTRGSTTTFVLPAGYAPNQPIRTYTVHVPSDYTFTNTPIVFSFHGATQTSAVEEDISSLSTSGLKINNSPFIAVYPQGVAGTKGTTAWLGAPYSNTSVDDVGFTLQILDILKNDLCVDESRVYATGKSNGGGFTNYLACTPVAAAKFAAFSTVSAAIYTDYTFGLGNLCQINRGIPLMDFHGTADDVIPYNGGFSNNANITASPFFVSEWASRLNCDLTASTLQTIGGGVVNQTTWTTGCRAGAQVVHFKIQDMDHAWPRTTLPNLCNGLAGNNDCDPTVINANDYILPFFTQYPLPSTNSADRFTTN</sequence>
<dbReference type="SUPFAM" id="SSF53474">
    <property type="entry name" value="alpha/beta-Hydrolases"/>
    <property type="match status" value="1"/>
</dbReference>
<keyword evidence="7" id="KW-0624">Polysaccharide degradation</keyword>
<comment type="caution">
    <text evidence="9">The sequence shown here is derived from an EMBL/GenBank/DDBJ whole genome shotgun (WGS) entry which is preliminary data.</text>
</comment>
<feature type="chain" id="PRO_5015141916" evidence="8">
    <location>
        <begin position="19"/>
        <end position="1102"/>
    </location>
</feature>